<accession>A0A9X2VNC9</accession>
<name>A0A9X2VNC9_9PSEU</name>
<keyword evidence="2" id="KW-1185">Reference proteome</keyword>
<dbReference type="AlphaFoldDB" id="A0A9X2VNC9"/>
<sequence>MEFALVSVDVAENDQCAGVELQPVPVEVGWAIAEQPALGEAGGELELLLRDAGGRAGKVVGPGVAVPLVGRIVDGDPGGGDVFVDQALESVPRVGFGAGECGVEDGLGSR</sequence>
<evidence type="ECO:0000313" key="2">
    <source>
        <dbReference type="Proteomes" id="UP001141259"/>
    </source>
</evidence>
<dbReference type="Proteomes" id="UP001141259">
    <property type="component" value="Unassembled WGS sequence"/>
</dbReference>
<proteinExistence type="predicted"/>
<reference evidence="1" key="1">
    <citation type="submission" date="2022-08" db="EMBL/GenBank/DDBJ databases">
        <authorList>
            <person name="Tistechok S."/>
            <person name="Samborskyy M."/>
            <person name="Roman I."/>
        </authorList>
    </citation>
    <scope>NUCLEOTIDE SEQUENCE</scope>
    <source>
        <strain evidence="1">DSM 103496</strain>
    </source>
</reference>
<evidence type="ECO:0000313" key="1">
    <source>
        <dbReference type="EMBL" id="MCS7479167.1"/>
    </source>
</evidence>
<dbReference type="EMBL" id="JANYMP010000009">
    <property type="protein sequence ID" value="MCS7479167.1"/>
    <property type="molecule type" value="Genomic_DNA"/>
</dbReference>
<comment type="caution">
    <text evidence="1">The sequence shown here is derived from an EMBL/GenBank/DDBJ whole genome shotgun (WGS) entry which is preliminary data.</text>
</comment>
<dbReference type="RefSeq" id="WP_259624673.1">
    <property type="nucleotide sequence ID" value="NZ_JANYMP010000009.1"/>
</dbReference>
<protein>
    <submittedName>
        <fullName evidence="1">Uncharacterized protein</fullName>
    </submittedName>
</protein>
<organism evidence="1 2">
    <name type="scientific">Umezawaea endophytica</name>
    <dbReference type="NCBI Taxonomy" id="1654476"/>
    <lineage>
        <taxon>Bacteria</taxon>
        <taxon>Bacillati</taxon>
        <taxon>Actinomycetota</taxon>
        <taxon>Actinomycetes</taxon>
        <taxon>Pseudonocardiales</taxon>
        <taxon>Pseudonocardiaceae</taxon>
        <taxon>Umezawaea</taxon>
    </lineage>
</organism>
<gene>
    <name evidence="1" type="ORF">NZH93_20085</name>
</gene>